<sequence>MLLSTERSINSMIVTDLLPMLQNLSRADKLRVIEFLASELAKEETISTLKHGQTYEVWSPYDAFEAETVLGKMLEEDRANQDA</sequence>
<evidence type="ECO:0000313" key="2">
    <source>
        <dbReference type="Proteomes" id="UP001576784"/>
    </source>
</evidence>
<organism evidence="1 2">
    <name type="scientific">Floridaenema flaviceps BLCC-F50</name>
    <dbReference type="NCBI Taxonomy" id="3153642"/>
    <lineage>
        <taxon>Bacteria</taxon>
        <taxon>Bacillati</taxon>
        <taxon>Cyanobacteriota</taxon>
        <taxon>Cyanophyceae</taxon>
        <taxon>Oscillatoriophycideae</taxon>
        <taxon>Aerosakkonematales</taxon>
        <taxon>Aerosakkonemataceae</taxon>
        <taxon>Floridanema</taxon>
        <taxon>Floridanema flaviceps</taxon>
    </lineage>
</organism>
<dbReference type="EMBL" id="JBHFNR010000040">
    <property type="protein sequence ID" value="MFB2892545.1"/>
    <property type="molecule type" value="Genomic_DNA"/>
</dbReference>
<dbReference type="Proteomes" id="UP001576784">
    <property type="component" value="Unassembled WGS sequence"/>
</dbReference>
<accession>A0ABV4XLI2</accession>
<gene>
    <name evidence="1" type="ORF">ACE1CI_06330</name>
</gene>
<name>A0ABV4XLI2_9CYAN</name>
<evidence type="ECO:0008006" key="3">
    <source>
        <dbReference type="Google" id="ProtNLM"/>
    </source>
</evidence>
<protein>
    <recommendedName>
        <fullName evidence="3">DUF2281 domain-containing protein</fullName>
    </recommendedName>
</protein>
<proteinExistence type="predicted"/>
<dbReference type="RefSeq" id="WP_413262217.1">
    <property type="nucleotide sequence ID" value="NZ_JBHFNR010000040.1"/>
</dbReference>
<evidence type="ECO:0000313" key="1">
    <source>
        <dbReference type="EMBL" id="MFB2892545.1"/>
    </source>
</evidence>
<reference evidence="1 2" key="1">
    <citation type="submission" date="2024-09" db="EMBL/GenBank/DDBJ databases">
        <title>Floridaenema gen nov. (Aerosakkonemataceae, Aerosakkonematales ord. nov., Cyanobacteria) from benthic tropical and subtropical fresh waters, with the description of four new species.</title>
        <authorList>
            <person name="Moretto J.A."/>
            <person name="Berthold D.E."/>
            <person name="Lefler F.W."/>
            <person name="Huang I.-S."/>
            <person name="Laughinghouse H. IV."/>
        </authorList>
    </citation>
    <scope>NUCLEOTIDE SEQUENCE [LARGE SCALE GENOMIC DNA]</scope>
    <source>
        <strain evidence="1 2">BLCC-F50</strain>
    </source>
</reference>
<comment type="caution">
    <text evidence="1">The sequence shown here is derived from an EMBL/GenBank/DDBJ whole genome shotgun (WGS) entry which is preliminary data.</text>
</comment>
<keyword evidence="2" id="KW-1185">Reference proteome</keyword>